<feature type="domain" description="Ketoreductase" evidence="2">
    <location>
        <begin position="6"/>
        <end position="209"/>
    </location>
</feature>
<dbReference type="InterPro" id="IPR057326">
    <property type="entry name" value="KR_dom"/>
</dbReference>
<protein>
    <submittedName>
        <fullName evidence="3">SDR family oxidoreductase</fullName>
    </submittedName>
</protein>
<dbReference type="InterPro" id="IPR020904">
    <property type="entry name" value="Sc_DH/Rdtase_CS"/>
</dbReference>
<reference evidence="3" key="2">
    <citation type="journal article" date="2021" name="Microbiome">
        <title>Successional dynamics and alternative stable states in a saline activated sludge microbial community over 9 years.</title>
        <authorList>
            <person name="Wang Y."/>
            <person name="Ye J."/>
            <person name="Ju F."/>
            <person name="Liu L."/>
            <person name="Boyd J.A."/>
            <person name="Deng Y."/>
            <person name="Parks D.H."/>
            <person name="Jiang X."/>
            <person name="Yin X."/>
            <person name="Woodcroft B.J."/>
            <person name="Tyson G.W."/>
            <person name="Hugenholtz P."/>
            <person name="Polz M.F."/>
            <person name="Zhang T."/>
        </authorList>
    </citation>
    <scope>NUCLEOTIDE SEQUENCE</scope>
    <source>
        <strain evidence="3">HKST-UBA02</strain>
    </source>
</reference>
<dbReference type="SUPFAM" id="SSF51735">
    <property type="entry name" value="NAD(P)-binding Rossmann-fold domains"/>
    <property type="match status" value="1"/>
</dbReference>
<dbReference type="AlphaFoldDB" id="A0A956SBX3"/>
<evidence type="ECO:0000256" key="1">
    <source>
        <dbReference type="RuleBase" id="RU000363"/>
    </source>
</evidence>
<dbReference type="Pfam" id="PF00106">
    <property type="entry name" value="adh_short"/>
    <property type="match status" value="1"/>
</dbReference>
<evidence type="ECO:0000259" key="2">
    <source>
        <dbReference type="SMART" id="SM00822"/>
    </source>
</evidence>
<comment type="similarity">
    <text evidence="1">Belongs to the short-chain dehydrogenases/reductases (SDR) family.</text>
</comment>
<dbReference type="PRINTS" id="PR00080">
    <property type="entry name" value="SDRFAMILY"/>
</dbReference>
<dbReference type="PROSITE" id="PS00061">
    <property type="entry name" value="ADH_SHORT"/>
    <property type="match status" value="1"/>
</dbReference>
<dbReference type="InterPro" id="IPR036291">
    <property type="entry name" value="NAD(P)-bd_dom_sf"/>
</dbReference>
<dbReference type="EMBL" id="JAGQHS010000009">
    <property type="protein sequence ID" value="MCA9754760.1"/>
    <property type="molecule type" value="Genomic_DNA"/>
</dbReference>
<dbReference type="InterPro" id="IPR002347">
    <property type="entry name" value="SDR_fam"/>
</dbReference>
<dbReference type="PANTHER" id="PTHR43975">
    <property type="entry name" value="ZGC:101858"/>
    <property type="match status" value="1"/>
</dbReference>
<dbReference type="SMART" id="SM00822">
    <property type="entry name" value="PKS_KR"/>
    <property type="match status" value="1"/>
</dbReference>
<dbReference type="Gene3D" id="3.40.50.720">
    <property type="entry name" value="NAD(P)-binding Rossmann-like Domain"/>
    <property type="match status" value="1"/>
</dbReference>
<proteinExistence type="inferred from homology"/>
<dbReference type="FunFam" id="3.40.50.720:FF:000084">
    <property type="entry name" value="Short-chain dehydrogenase reductase"/>
    <property type="match status" value="1"/>
</dbReference>
<gene>
    <name evidence="3" type="ORF">KDA27_03085</name>
</gene>
<evidence type="ECO:0000313" key="3">
    <source>
        <dbReference type="EMBL" id="MCA9754760.1"/>
    </source>
</evidence>
<dbReference type="Proteomes" id="UP000739538">
    <property type="component" value="Unassembled WGS sequence"/>
</dbReference>
<dbReference type="CDD" id="cd05233">
    <property type="entry name" value="SDR_c"/>
    <property type="match status" value="1"/>
</dbReference>
<comment type="caution">
    <text evidence="3">The sequence shown here is derived from an EMBL/GenBank/DDBJ whole genome shotgun (WGS) entry which is preliminary data.</text>
</comment>
<evidence type="ECO:0000313" key="4">
    <source>
        <dbReference type="Proteomes" id="UP000739538"/>
    </source>
</evidence>
<reference evidence="3" key="1">
    <citation type="submission" date="2020-04" db="EMBL/GenBank/DDBJ databases">
        <authorList>
            <person name="Zhang T."/>
        </authorList>
    </citation>
    <scope>NUCLEOTIDE SEQUENCE</scope>
    <source>
        <strain evidence="3">HKST-UBA02</strain>
    </source>
</reference>
<name>A0A956SBX3_UNCEI</name>
<dbReference type="PRINTS" id="PR00081">
    <property type="entry name" value="GDHRDH"/>
</dbReference>
<dbReference type="PANTHER" id="PTHR43975:SF2">
    <property type="entry name" value="EG:BACR7A4.14 PROTEIN-RELATED"/>
    <property type="match status" value="1"/>
</dbReference>
<organism evidence="3 4">
    <name type="scientific">Eiseniibacteriota bacterium</name>
    <dbReference type="NCBI Taxonomy" id="2212470"/>
    <lineage>
        <taxon>Bacteria</taxon>
        <taxon>Candidatus Eiseniibacteriota</taxon>
    </lineage>
</organism>
<accession>A0A956SBX3</accession>
<sequence>MKLENVRALITGGGTGIGKETARLLVEGGAKVVITGRRKDVLEEAAREVGAIPVVLDVRSEDEVRNGVSQAVEKLGGLNVLVNNAGFGNFGPLLELDVQDFREVMETNVFGAMLMAKEAARHFVEHGGGNIINVSSTAGSRGFAGGTAYTASKFALGAMTECWRAELRKHEVRVMQVNPSEVLTDFGKTAGYEQKQSEKKLRPLEIAHAIKSMLEMDDRGFITELTVFATNPD</sequence>